<dbReference type="InterPro" id="IPR036249">
    <property type="entry name" value="Thioredoxin-like_sf"/>
</dbReference>
<evidence type="ECO:0000313" key="3">
    <source>
        <dbReference type="Proteomes" id="UP000315471"/>
    </source>
</evidence>
<feature type="transmembrane region" description="Helical" evidence="1">
    <location>
        <begin position="48"/>
        <end position="69"/>
    </location>
</feature>
<evidence type="ECO:0000313" key="2">
    <source>
        <dbReference type="EMBL" id="TWU45134.1"/>
    </source>
</evidence>
<protein>
    <submittedName>
        <fullName evidence="2">AhpC/TSA family protein</fullName>
    </submittedName>
</protein>
<reference evidence="2 3" key="1">
    <citation type="submission" date="2019-02" db="EMBL/GenBank/DDBJ databases">
        <title>Deep-cultivation of Planctomycetes and their phenomic and genomic characterization uncovers novel biology.</title>
        <authorList>
            <person name="Wiegand S."/>
            <person name="Jogler M."/>
            <person name="Boedeker C."/>
            <person name="Pinto D."/>
            <person name="Vollmers J."/>
            <person name="Rivas-Marin E."/>
            <person name="Kohn T."/>
            <person name="Peeters S.H."/>
            <person name="Heuer A."/>
            <person name="Rast P."/>
            <person name="Oberbeckmann S."/>
            <person name="Bunk B."/>
            <person name="Jeske O."/>
            <person name="Meyerdierks A."/>
            <person name="Storesund J.E."/>
            <person name="Kallscheuer N."/>
            <person name="Luecker S."/>
            <person name="Lage O.M."/>
            <person name="Pohl T."/>
            <person name="Merkel B.J."/>
            <person name="Hornburger P."/>
            <person name="Mueller R.-W."/>
            <person name="Bruemmer F."/>
            <person name="Labrenz M."/>
            <person name="Spormann A.M."/>
            <person name="Op Den Camp H."/>
            <person name="Overmann J."/>
            <person name="Amann R."/>
            <person name="Jetten M.S.M."/>
            <person name="Mascher T."/>
            <person name="Medema M.H."/>
            <person name="Devos D.P."/>
            <person name="Kaster A.-K."/>
            <person name="Ovreas L."/>
            <person name="Rohde M."/>
            <person name="Galperin M.Y."/>
            <person name="Jogler C."/>
        </authorList>
    </citation>
    <scope>NUCLEOTIDE SEQUENCE [LARGE SCALE GENOMIC DNA]</scope>
    <source>
        <strain evidence="2 3">Q31b</strain>
    </source>
</reference>
<dbReference type="Proteomes" id="UP000315471">
    <property type="component" value="Unassembled WGS sequence"/>
</dbReference>
<organism evidence="2 3">
    <name type="scientific">Novipirellula aureliae</name>
    <dbReference type="NCBI Taxonomy" id="2527966"/>
    <lineage>
        <taxon>Bacteria</taxon>
        <taxon>Pseudomonadati</taxon>
        <taxon>Planctomycetota</taxon>
        <taxon>Planctomycetia</taxon>
        <taxon>Pirellulales</taxon>
        <taxon>Pirellulaceae</taxon>
        <taxon>Novipirellula</taxon>
    </lineage>
</organism>
<dbReference type="OrthoDB" id="200319at2"/>
<keyword evidence="1" id="KW-0812">Transmembrane</keyword>
<keyword evidence="1" id="KW-0472">Membrane</keyword>
<dbReference type="InterPro" id="IPR032801">
    <property type="entry name" value="PXL2A/B/C"/>
</dbReference>
<feature type="transmembrane region" description="Helical" evidence="1">
    <location>
        <begin position="12"/>
        <end position="32"/>
    </location>
</feature>
<keyword evidence="3" id="KW-1185">Reference proteome</keyword>
<accession>A0A5C6E953</accession>
<comment type="caution">
    <text evidence="2">The sequence shown here is derived from an EMBL/GenBank/DDBJ whole genome shotgun (WGS) entry which is preliminary data.</text>
</comment>
<dbReference type="SUPFAM" id="SSF52833">
    <property type="entry name" value="Thioredoxin-like"/>
    <property type="match status" value="1"/>
</dbReference>
<evidence type="ECO:0000256" key="1">
    <source>
        <dbReference type="SAM" id="Phobius"/>
    </source>
</evidence>
<dbReference type="GO" id="GO:0016491">
    <property type="term" value="F:oxidoreductase activity"/>
    <property type="evidence" value="ECO:0007669"/>
    <property type="project" value="InterPro"/>
</dbReference>
<dbReference type="RefSeq" id="WP_146597892.1">
    <property type="nucleotide sequence ID" value="NZ_SJPY01000001.1"/>
</dbReference>
<dbReference type="GO" id="GO:0016209">
    <property type="term" value="F:antioxidant activity"/>
    <property type="evidence" value="ECO:0007669"/>
    <property type="project" value="InterPro"/>
</dbReference>
<dbReference type="PANTHER" id="PTHR28630">
    <property type="match status" value="1"/>
</dbReference>
<dbReference type="EMBL" id="SJPY01000001">
    <property type="protein sequence ID" value="TWU45134.1"/>
    <property type="molecule type" value="Genomic_DNA"/>
</dbReference>
<keyword evidence="1" id="KW-1133">Transmembrane helix</keyword>
<dbReference type="Pfam" id="PF13911">
    <property type="entry name" value="AhpC-TSA_2"/>
    <property type="match status" value="1"/>
</dbReference>
<gene>
    <name evidence="2" type="ORF">Q31b_03050</name>
</gene>
<feature type="transmembrane region" description="Helical" evidence="1">
    <location>
        <begin position="76"/>
        <end position="99"/>
    </location>
</feature>
<name>A0A5C6E953_9BACT</name>
<dbReference type="Gene3D" id="3.40.30.10">
    <property type="entry name" value="Glutaredoxin"/>
    <property type="match status" value="1"/>
</dbReference>
<proteinExistence type="predicted"/>
<dbReference type="AlphaFoldDB" id="A0A5C6E953"/>
<feature type="transmembrane region" description="Helical" evidence="1">
    <location>
        <begin position="111"/>
        <end position="133"/>
    </location>
</feature>
<dbReference type="NCBIfam" id="NF040769">
    <property type="entry name" value="SelL_rel_redox"/>
    <property type="match status" value="1"/>
</dbReference>
<dbReference type="PANTHER" id="PTHR28630:SF3">
    <property type="entry name" value="PEROXIREDOXIN-LIKE 2C"/>
    <property type="match status" value="1"/>
</dbReference>
<sequence length="315" mass="35484">MQTESYRPWMKWVLIAAASYNLCWGGWVVLFPDQLFELTGIATPLYPGIWQCVGMIVGVYGIGYGIAAFDPLRHWPIVLVGFLGKLFGPIGMLWNVLMIDPSTPGRLPGEWLWLSLSNDLIWIIPFAGILLAAMRNDSAPMEDSVPMTIAEANQAFLSQHGKTLSELNRDRPALLVFLRHSGCTFCREALADIEVRRDKIEQSANIVLVHMGAENAETHKYFTSYSLGDVDRISDPTRKLYRSYHLRRGAVRELLGPSVWWRGFWVAIVNRHGVGKLGGDGFQMPGAFVIFGDKIVKSFRHQTAAERPDYCELVR</sequence>